<feature type="transmembrane region" description="Helical" evidence="4">
    <location>
        <begin position="12"/>
        <end position="30"/>
    </location>
</feature>
<evidence type="ECO:0000313" key="7">
    <source>
        <dbReference type="Proteomes" id="UP000824017"/>
    </source>
</evidence>
<evidence type="ECO:0000256" key="4">
    <source>
        <dbReference type="SAM" id="Phobius"/>
    </source>
</evidence>
<dbReference type="GO" id="GO:0030246">
    <property type="term" value="F:carbohydrate binding"/>
    <property type="evidence" value="ECO:0007669"/>
    <property type="project" value="UniProtKB-ARBA"/>
</dbReference>
<dbReference type="EMBL" id="DXCD01000021">
    <property type="protein sequence ID" value="HIZ12422.1"/>
    <property type="molecule type" value="Genomic_DNA"/>
</dbReference>
<dbReference type="Proteomes" id="UP000824017">
    <property type="component" value="Unassembled WGS sequence"/>
</dbReference>
<dbReference type="GO" id="GO:0030313">
    <property type="term" value="C:cell envelope"/>
    <property type="evidence" value="ECO:0007669"/>
    <property type="project" value="UniProtKB-SubCell"/>
</dbReference>
<dbReference type="InterPro" id="IPR028082">
    <property type="entry name" value="Peripla_BP_I"/>
</dbReference>
<keyword evidence="4" id="KW-0472">Membrane</keyword>
<gene>
    <name evidence="6" type="ORF">H9817_00630</name>
</gene>
<keyword evidence="4" id="KW-1133">Transmembrane helix</keyword>
<organism evidence="6 7">
    <name type="scientific">Candidatus Mediterraneibacter stercorigallinarum</name>
    <dbReference type="NCBI Taxonomy" id="2838686"/>
    <lineage>
        <taxon>Bacteria</taxon>
        <taxon>Bacillati</taxon>
        <taxon>Bacillota</taxon>
        <taxon>Clostridia</taxon>
        <taxon>Lachnospirales</taxon>
        <taxon>Lachnospiraceae</taxon>
        <taxon>Mediterraneibacter</taxon>
    </lineage>
</organism>
<evidence type="ECO:0000313" key="6">
    <source>
        <dbReference type="EMBL" id="HIZ12422.1"/>
    </source>
</evidence>
<feature type="domain" description="Periplasmic binding protein" evidence="5">
    <location>
        <begin position="45"/>
        <end position="297"/>
    </location>
</feature>
<evidence type="ECO:0000256" key="3">
    <source>
        <dbReference type="ARBA" id="ARBA00022729"/>
    </source>
</evidence>
<keyword evidence="4" id="KW-0812">Transmembrane</keyword>
<name>A0A9D2IJF6_9FIRM</name>
<dbReference type="AlphaFoldDB" id="A0A9D2IJF6"/>
<dbReference type="InterPro" id="IPR025997">
    <property type="entry name" value="SBP_2_dom"/>
</dbReference>
<dbReference type="Gene3D" id="3.40.50.2300">
    <property type="match status" value="2"/>
</dbReference>
<evidence type="ECO:0000256" key="2">
    <source>
        <dbReference type="ARBA" id="ARBA00007639"/>
    </source>
</evidence>
<accession>A0A9D2IJF6</accession>
<dbReference type="PANTHER" id="PTHR46847">
    <property type="entry name" value="D-ALLOSE-BINDING PERIPLASMIC PROTEIN-RELATED"/>
    <property type="match status" value="1"/>
</dbReference>
<dbReference type="Pfam" id="PF13407">
    <property type="entry name" value="Peripla_BP_4"/>
    <property type="match status" value="1"/>
</dbReference>
<dbReference type="CDD" id="cd19971">
    <property type="entry name" value="PBP1_ABC_sugar_binding-like"/>
    <property type="match status" value="1"/>
</dbReference>
<keyword evidence="3" id="KW-0732">Signal</keyword>
<protein>
    <submittedName>
        <fullName evidence="6">Sugar ABC transporter substrate-binding protein</fullName>
    </submittedName>
</protein>
<sequence>MKKGFRKFFWPILILADLAIAGTVFFLIWLQPDYSAAQKENSHLIGLSYMTMNNEFYKIMSEEINARIEAEGDRIVMRDPALDADRQIEQIEEMLDMGIDALVVTPVDSDRLVGVLEKAKTQGVFIIVLDTNISQDELADCTITSDNYNAGVIVGEYFLTQCDSARVVVMTHETTESGRQRVKGFLDTVSDAEGIEIVKKVECEGQVEIAMPEIQEVINSGLQFDNVFCLNDLASVGVVAALEENGMLQSVNVYGVDGSPDSKALINEGMMKATAAQFPSEIGKQAADVIYRLFDGENVDEDILIPVELITQENVNDFGIDRWQ</sequence>
<proteinExistence type="inferred from homology"/>
<comment type="subcellular location">
    <subcellularLocation>
        <location evidence="1">Cell envelope</location>
    </subcellularLocation>
</comment>
<reference evidence="6" key="1">
    <citation type="journal article" date="2021" name="PeerJ">
        <title>Extensive microbial diversity within the chicken gut microbiome revealed by metagenomics and culture.</title>
        <authorList>
            <person name="Gilroy R."/>
            <person name="Ravi A."/>
            <person name="Getino M."/>
            <person name="Pursley I."/>
            <person name="Horton D.L."/>
            <person name="Alikhan N.F."/>
            <person name="Baker D."/>
            <person name="Gharbi K."/>
            <person name="Hall N."/>
            <person name="Watson M."/>
            <person name="Adriaenssens E.M."/>
            <person name="Foster-Nyarko E."/>
            <person name="Jarju S."/>
            <person name="Secka A."/>
            <person name="Antonio M."/>
            <person name="Oren A."/>
            <person name="Chaudhuri R.R."/>
            <person name="La Ragione R."/>
            <person name="Hildebrand F."/>
            <person name="Pallen M.J."/>
        </authorList>
    </citation>
    <scope>NUCLEOTIDE SEQUENCE</scope>
    <source>
        <strain evidence="6">ChiGjej1B1-13045</strain>
    </source>
</reference>
<dbReference type="PANTHER" id="PTHR46847:SF1">
    <property type="entry name" value="D-ALLOSE-BINDING PERIPLASMIC PROTEIN-RELATED"/>
    <property type="match status" value="1"/>
</dbReference>
<reference evidence="6" key="2">
    <citation type="submission" date="2021-04" db="EMBL/GenBank/DDBJ databases">
        <authorList>
            <person name="Gilroy R."/>
        </authorList>
    </citation>
    <scope>NUCLEOTIDE SEQUENCE</scope>
    <source>
        <strain evidence="6">ChiGjej1B1-13045</strain>
    </source>
</reference>
<evidence type="ECO:0000259" key="5">
    <source>
        <dbReference type="Pfam" id="PF13407"/>
    </source>
</evidence>
<dbReference type="SUPFAM" id="SSF53822">
    <property type="entry name" value="Periplasmic binding protein-like I"/>
    <property type="match status" value="1"/>
</dbReference>
<comment type="caution">
    <text evidence="6">The sequence shown here is derived from an EMBL/GenBank/DDBJ whole genome shotgun (WGS) entry which is preliminary data.</text>
</comment>
<evidence type="ECO:0000256" key="1">
    <source>
        <dbReference type="ARBA" id="ARBA00004196"/>
    </source>
</evidence>
<comment type="similarity">
    <text evidence="2">Belongs to the bacterial solute-binding protein 2 family.</text>
</comment>